<dbReference type="OrthoDB" id="503913at2"/>
<evidence type="ECO:0000259" key="3">
    <source>
        <dbReference type="Pfam" id="PF05157"/>
    </source>
</evidence>
<dbReference type="EMBL" id="JTJC03000017">
    <property type="protein sequence ID" value="NHC38273.1"/>
    <property type="molecule type" value="Genomic_DNA"/>
</dbReference>
<protein>
    <submittedName>
        <fullName evidence="4">Pilus assembly protein PilB</fullName>
    </submittedName>
</protein>
<evidence type="ECO:0000313" key="5">
    <source>
        <dbReference type="Proteomes" id="UP000031532"/>
    </source>
</evidence>
<dbReference type="InterPro" id="IPR007831">
    <property type="entry name" value="T2SS_GspE_N"/>
</dbReference>
<feature type="compositionally biased region" description="Polar residues" evidence="2">
    <location>
        <begin position="209"/>
        <end position="223"/>
    </location>
</feature>
<feature type="coiled-coil region" evidence="1">
    <location>
        <begin position="369"/>
        <end position="396"/>
    </location>
</feature>
<sequence length="423" mass="46835">MVEFHPQNDEPASGRFQLNTEQIYSLIDRMLPFEACLYHQVLPVAVEGQNLILGMVNLDDTAAIEYVERIAAYLKYTLVPQALDSEDHRQIMSAYLNRSKNNDLSSDKLHSIAAGYPGASAAKPTTDKPTGLSPNDKPTLILADERENIAARKTSQPQTPQPTPARLGEIKTPQSQQSAVRHSGLGGIKSAQSQQTAAKPSGLGGIGTPKSQQKSPANPTPSGLSAIKVPASYSTNSVESLKTLPPKKLVRELLGRVLEKGIGRLYFERKSPQQGRIVCSQDGNLQCVLTEVPAKLFQEAIEQLKELTHMPLAPVKEAKQVEIERFYHGERVLLRLRVMPGSNGEQATLQVLRGEALEFYQQQQLDTLSRDAMAIANQLQKKLRQLQERASIDAEEHGERYQSLLALNQIIENVERQLEQLKQ</sequence>
<organism evidence="4 5">
    <name type="scientific">Scytonema millei VB511283</name>
    <dbReference type="NCBI Taxonomy" id="1245923"/>
    <lineage>
        <taxon>Bacteria</taxon>
        <taxon>Bacillati</taxon>
        <taxon>Cyanobacteriota</taxon>
        <taxon>Cyanophyceae</taxon>
        <taxon>Nostocales</taxon>
        <taxon>Scytonemataceae</taxon>
        <taxon>Scytonema</taxon>
    </lineage>
</organism>
<feature type="region of interest" description="Disordered" evidence="2">
    <location>
        <begin position="150"/>
        <end position="227"/>
    </location>
</feature>
<gene>
    <name evidence="4" type="ORF">QH73_0027230</name>
</gene>
<dbReference type="AlphaFoldDB" id="A0A9X5EBT7"/>
<dbReference type="RefSeq" id="WP_052289771.1">
    <property type="nucleotide sequence ID" value="NZ_JTJC03000017.1"/>
</dbReference>
<dbReference type="Proteomes" id="UP000031532">
    <property type="component" value="Unassembled WGS sequence"/>
</dbReference>
<comment type="caution">
    <text evidence="4">The sequence shown here is derived from an EMBL/GenBank/DDBJ whole genome shotgun (WGS) entry which is preliminary data.</text>
</comment>
<feature type="domain" description="Type II secretion system protein GspE N-terminal" evidence="3">
    <location>
        <begin position="18"/>
        <end position="90"/>
    </location>
</feature>
<name>A0A9X5EBT7_9CYAN</name>
<accession>A0A9X5EBT7</accession>
<evidence type="ECO:0000256" key="2">
    <source>
        <dbReference type="SAM" id="MobiDB-lite"/>
    </source>
</evidence>
<reference evidence="4 5" key="1">
    <citation type="journal article" date="2015" name="Genome Announc.">
        <title>Draft Genome Sequence of the Terrestrial Cyanobacterium Scytonema millei VB511283, Isolated from Eastern India.</title>
        <authorList>
            <person name="Sen D."/>
            <person name="Chandrababunaidu M.M."/>
            <person name="Singh D."/>
            <person name="Sanghi N."/>
            <person name="Ghorai A."/>
            <person name="Mishra G.P."/>
            <person name="Madduluri M."/>
            <person name="Adhikary S.P."/>
            <person name="Tripathy S."/>
        </authorList>
    </citation>
    <scope>NUCLEOTIDE SEQUENCE [LARGE SCALE GENOMIC DNA]</scope>
    <source>
        <strain evidence="4 5">VB511283</strain>
    </source>
</reference>
<proteinExistence type="predicted"/>
<keyword evidence="5" id="KW-1185">Reference proteome</keyword>
<dbReference type="Gene3D" id="3.30.450.90">
    <property type="match status" value="1"/>
</dbReference>
<feature type="region of interest" description="Disordered" evidence="2">
    <location>
        <begin position="116"/>
        <end position="138"/>
    </location>
</feature>
<keyword evidence="1" id="KW-0175">Coiled coil</keyword>
<evidence type="ECO:0000313" key="4">
    <source>
        <dbReference type="EMBL" id="NHC38273.1"/>
    </source>
</evidence>
<evidence type="ECO:0000256" key="1">
    <source>
        <dbReference type="SAM" id="Coils"/>
    </source>
</evidence>
<dbReference type="Pfam" id="PF05157">
    <property type="entry name" value="MshEN"/>
    <property type="match status" value="1"/>
</dbReference>